<accession>A0A8J4M0A8</accession>
<organism evidence="11 12">
    <name type="scientific">Xylanibacillus composti</name>
    <dbReference type="NCBI Taxonomy" id="1572762"/>
    <lineage>
        <taxon>Bacteria</taxon>
        <taxon>Bacillati</taxon>
        <taxon>Bacillota</taxon>
        <taxon>Bacilli</taxon>
        <taxon>Bacillales</taxon>
        <taxon>Paenibacillaceae</taxon>
        <taxon>Xylanibacillus</taxon>
    </lineage>
</organism>
<evidence type="ECO:0000313" key="11">
    <source>
        <dbReference type="EMBL" id="GIQ67665.1"/>
    </source>
</evidence>
<dbReference type="PANTHER" id="PTHR34217">
    <property type="entry name" value="METAL-DEPENDENT CARBOXYPEPTIDASE"/>
    <property type="match status" value="1"/>
</dbReference>
<reference evidence="11" key="1">
    <citation type="submission" date="2021-04" db="EMBL/GenBank/DDBJ databases">
        <title>Draft genome sequence of Xylanibacillus composti strain K13.</title>
        <authorList>
            <person name="Uke A."/>
            <person name="Chhe C."/>
            <person name="Baramee S."/>
            <person name="Kosugi A."/>
        </authorList>
    </citation>
    <scope>NUCLEOTIDE SEQUENCE</scope>
    <source>
        <strain evidence="11">K13</strain>
    </source>
</reference>
<dbReference type="GO" id="GO:0008270">
    <property type="term" value="F:zinc ion binding"/>
    <property type="evidence" value="ECO:0007669"/>
    <property type="project" value="UniProtKB-ARBA"/>
</dbReference>
<evidence type="ECO:0000256" key="4">
    <source>
        <dbReference type="ARBA" id="ARBA00022801"/>
    </source>
</evidence>
<dbReference type="InterPro" id="IPR001333">
    <property type="entry name" value="Peptidase_M32_Taq"/>
</dbReference>
<evidence type="ECO:0000256" key="9">
    <source>
        <dbReference type="PIRSR" id="PIRSR006615-1"/>
    </source>
</evidence>
<comment type="caution">
    <text evidence="11">The sequence shown here is derived from an EMBL/GenBank/DDBJ whole genome shotgun (WGS) entry which is preliminary data.</text>
</comment>
<evidence type="ECO:0000256" key="10">
    <source>
        <dbReference type="PIRSR" id="PIRSR006615-2"/>
    </source>
</evidence>
<dbReference type="EC" id="3.4.17.19" evidence="8"/>
<dbReference type="CDD" id="cd06460">
    <property type="entry name" value="M32_Taq"/>
    <property type="match status" value="1"/>
</dbReference>
<feature type="active site" description="Proton donor/acceptor" evidence="10">
    <location>
        <position position="270"/>
    </location>
</feature>
<dbReference type="PIRSF" id="PIRSF006615">
    <property type="entry name" value="Zn_crbxpep_Taq"/>
    <property type="match status" value="1"/>
</dbReference>
<comment type="cofactor">
    <cofactor evidence="9">
        <name>Zn(2+)</name>
        <dbReference type="ChEBI" id="CHEBI:29105"/>
    </cofactor>
    <text evidence="9">Binds 1 zinc ion per subunit.</text>
</comment>
<keyword evidence="5 8" id="KW-0482">Metalloprotease</keyword>
<evidence type="ECO:0000256" key="3">
    <source>
        <dbReference type="ARBA" id="ARBA00022723"/>
    </source>
</evidence>
<keyword evidence="4 8" id="KW-0378">Hydrolase</keyword>
<dbReference type="Gene3D" id="1.10.1370.30">
    <property type="match status" value="1"/>
</dbReference>
<proteinExistence type="inferred from homology"/>
<keyword evidence="1 8" id="KW-0121">Carboxypeptidase</keyword>
<dbReference type="RefSeq" id="WP_213410283.1">
    <property type="nucleotide sequence ID" value="NZ_BOVK01000006.1"/>
</dbReference>
<dbReference type="PRINTS" id="PR00998">
    <property type="entry name" value="CRBOXYPTASET"/>
</dbReference>
<feature type="binding site" evidence="9">
    <location>
        <position position="269"/>
    </location>
    <ligand>
        <name>Zn(2+)</name>
        <dbReference type="ChEBI" id="CHEBI:29105"/>
        <note>catalytic</note>
    </ligand>
</feature>
<evidence type="ECO:0000313" key="12">
    <source>
        <dbReference type="Proteomes" id="UP000677918"/>
    </source>
</evidence>
<dbReference type="GO" id="GO:0004181">
    <property type="term" value="F:metallocarboxypeptidase activity"/>
    <property type="evidence" value="ECO:0007669"/>
    <property type="project" value="UniProtKB-UniRule"/>
</dbReference>
<feature type="binding site" evidence="9">
    <location>
        <position position="273"/>
    </location>
    <ligand>
        <name>Zn(2+)</name>
        <dbReference type="ChEBI" id="CHEBI:29105"/>
        <note>catalytic</note>
    </ligand>
</feature>
<keyword evidence="3 8" id="KW-0479">Metal-binding</keyword>
<gene>
    <name evidence="11" type="ORF">XYCOK13_04890</name>
</gene>
<dbReference type="AlphaFoldDB" id="A0A8J4M0A8"/>
<sequence length="506" mass="58516">MHTDWKEELASFRQLVQKMKSYEEALGVMYWDLRTGAPRRAVEGRSAVIGMLSGEMFKLQTSPEMGRALQRLSAEDVQQQLEQVDRKMVEECKKEYERSTKIPQDRYEEFVVLTSQAESVWEDAKEASDFAMFLPYLEKIIAYTKEFIERWGYEGHPYNALLDQYEPGMTTGQLDKVFGELRSRTVPLLQKIASSPHQPDSSFLKRSYDKEEQRKFSHYILEQMGYDFAAGRLDESVHPFATGLNPGDVRITTSFRPDDISFSLFSTIHEGGHALYEQNLSQDLMGTVLCTGTSMGIHESQSRFWENKVGRSRPFWRRYFKELQQAFPGAFDQVQPDDFYRAINVVQPSLIRIEADELTYNLHVMIRYELEKALFGGELQAAELPEAWNAKYEEYLGVKANRDAEGVLQDVHWAGGAFGYFPSYSLGNMYAAQIYHAIQQSLPDFEGLIERGELHPIKDWLSERIYRFGKLLTPAEVIQHVTGEPLNPQYLADYLEAKYKDIYRID</sequence>
<feature type="binding site" evidence="9">
    <location>
        <position position="299"/>
    </location>
    <ligand>
        <name>Zn(2+)</name>
        <dbReference type="ChEBI" id="CHEBI:29105"/>
        <note>catalytic</note>
    </ligand>
</feature>
<dbReference type="Proteomes" id="UP000677918">
    <property type="component" value="Unassembled WGS sequence"/>
</dbReference>
<dbReference type="PROSITE" id="PS52034">
    <property type="entry name" value="PEPTIDASE_M32"/>
    <property type="match status" value="1"/>
</dbReference>
<dbReference type="SUPFAM" id="SSF55486">
    <property type="entry name" value="Metalloproteases ('zincins'), catalytic domain"/>
    <property type="match status" value="1"/>
</dbReference>
<dbReference type="PANTHER" id="PTHR34217:SF1">
    <property type="entry name" value="CARBOXYPEPTIDASE 1"/>
    <property type="match status" value="1"/>
</dbReference>
<comment type="function">
    <text evidence="8">Broad specificity carboxypetidase that releases amino acids sequentially from the C-terminus, including neutral, aromatic, polar and basic residues.</text>
</comment>
<dbReference type="GO" id="GO:0006508">
    <property type="term" value="P:proteolysis"/>
    <property type="evidence" value="ECO:0007669"/>
    <property type="project" value="UniProtKB-UniRule"/>
</dbReference>
<evidence type="ECO:0000256" key="7">
    <source>
        <dbReference type="ARBA" id="ARBA00061580"/>
    </source>
</evidence>
<dbReference type="EMBL" id="BOVK01000006">
    <property type="protein sequence ID" value="GIQ67665.1"/>
    <property type="molecule type" value="Genomic_DNA"/>
</dbReference>
<keyword evidence="12" id="KW-1185">Reference proteome</keyword>
<dbReference type="Pfam" id="PF02074">
    <property type="entry name" value="Peptidase_M32"/>
    <property type="match status" value="1"/>
</dbReference>
<evidence type="ECO:0000256" key="5">
    <source>
        <dbReference type="ARBA" id="ARBA00023049"/>
    </source>
</evidence>
<name>A0A8J4M0A8_9BACL</name>
<dbReference type="FunFam" id="1.10.1370.30:FF:000003">
    <property type="entry name" value="Thermostable carboxypeptidase 1"/>
    <property type="match status" value="1"/>
</dbReference>
<comment type="catalytic activity">
    <reaction evidence="6 8">
        <text>Release of a C-terminal amino acid with broad specificity, except for -Pro.</text>
        <dbReference type="EC" id="3.4.17.19"/>
    </reaction>
</comment>
<keyword evidence="2 8" id="KW-0645">Protease</keyword>
<protein>
    <recommendedName>
        <fullName evidence="8">Metal-dependent carboxypeptidase</fullName>
        <ecNumber evidence="8">3.4.17.19</ecNumber>
    </recommendedName>
</protein>
<comment type="similarity">
    <text evidence="7 8">Belongs to the peptidase M32 family.</text>
</comment>
<evidence type="ECO:0000256" key="1">
    <source>
        <dbReference type="ARBA" id="ARBA00022645"/>
    </source>
</evidence>
<evidence type="ECO:0000256" key="8">
    <source>
        <dbReference type="PIRNR" id="PIRNR006615"/>
    </source>
</evidence>
<evidence type="ECO:0000256" key="6">
    <source>
        <dbReference type="ARBA" id="ARBA00052755"/>
    </source>
</evidence>
<evidence type="ECO:0000256" key="2">
    <source>
        <dbReference type="ARBA" id="ARBA00022670"/>
    </source>
</evidence>
<keyword evidence="9" id="KW-0862">Zinc</keyword>